<evidence type="ECO:0000313" key="5">
    <source>
        <dbReference type="Proteomes" id="UP000322553"/>
    </source>
</evidence>
<dbReference type="InterPro" id="IPR000524">
    <property type="entry name" value="Tscrpt_reg_HTH_GntR"/>
</dbReference>
<dbReference type="RefSeq" id="WP_070978990.1">
    <property type="nucleotide sequence ID" value="NZ_CP043420.1"/>
</dbReference>
<dbReference type="Pfam" id="PF07729">
    <property type="entry name" value="FCD"/>
    <property type="match status" value="1"/>
</dbReference>
<dbReference type="PRINTS" id="PR00035">
    <property type="entry name" value="HTHGNTR"/>
</dbReference>
<dbReference type="STRING" id="657387.BH688_09885"/>
<protein>
    <submittedName>
        <fullName evidence="4">FadR family transcriptional regulator</fullName>
    </submittedName>
</protein>
<dbReference type="Gene3D" id="1.20.120.530">
    <property type="entry name" value="GntR ligand-binding domain-like"/>
    <property type="match status" value="1"/>
</dbReference>
<dbReference type="InterPro" id="IPR008920">
    <property type="entry name" value="TF_FadR/GntR_C"/>
</dbReference>
<gene>
    <name evidence="4" type="ORF">FY550_10955</name>
</gene>
<accession>A0A1S1NPH5</accession>
<sequence length="247" mass="28435">MTSLDSQFTPPRRRQNLSAYVVGALEEMIQREQLKVGDRLPTESQLGEMFDVSRTVVREAVSHLKSRGLVETRRGIGAFVIRRHASTSFMTEGLSLETASEIVQVLEFRIPIETEAAGLAAQRRTEQDISALEENLARFARSIGDRHLAKQEDFEFHRLIGAACRNHVYLRFYDFFGETMVPRSHVEDLGARDEMMRYLENVLEEHRAIYRAIVDCEPDRARQAMQDHLGRSWRLYHGRLETPGESD</sequence>
<dbReference type="CDD" id="cd07377">
    <property type="entry name" value="WHTH_GntR"/>
    <property type="match status" value="1"/>
</dbReference>
<dbReference type="InterPro" id="IPR011711">
    <property type="entry name" value="GntR_C"/>
</dbReference>
<reference evidence="4 5" key="1">
    <citation type="submission" date="2019-08" db="EMBL/GenBank/DDBJ databases">
        <title>Complete genome sequence of Kushneria sp. YCWA18, a halophilic phosphate-solubilizing bacterium isolated from Daqiao saltern in China.</title>
        <authorList>
            <person name="Du G.-X."/>
            <person name="Qu L.-Y."/>
        </authorList>
    </citation>
    <scope>NUCLEOTIDE SEQUENCE [LARGE SCALE GENOMIC DNA]</scope>
    <source>
        <strain evidence="4 5">YCWA18</strain>
    </source>
</reference>
<dbReference type="Gene3D" id="1.10.10.10">
    <property type="entry name" value="Winged helix-like DNA-binding domain superfamily/Winged helix DNA-binding domain"/>
    <property type="match status" value="1"/>
</dbReference>
<evidence type="ECO:0000256" key="1">
    <source>
        <dbReference type="ARBA" id="ARBA00023015"/>
    </source>
</evidence>
<organism evidence="4 5">
    <name type="scientific">Kushneria phosphatilytica</name>
    <dbReference type="NCBI Taxonomy" id="657387"/>
    <lineage>
        <taxon>Bacteria</taxon>
        <taxon>Pseudomonadati</taxon>
        <taxon>Pseudomonadota</taxon>
        <taxon>Gammaproteobacteria</taxon>
        <taxon>Oceanospirillales</taxon>
        <taxon>Halomonadaceae</taxon>
        <taxon>Kushneria</taxon>
    </lineage>
</organism>
<keyword evidence="5" id="KW-1185">Reference proteome</keyword>
<keyword evidence="2" id="KW-0238">DNA-binding</keyword>
<name>A0A1S1NPH5_9GAMM</name>
<dbReference type="SMART" id="SM00895">
    <property type="entry name" value="FCD"/>
    <property type="match status" value="1"/>
</dbReference>
<dbReference type="InterPro" id="IPR036390">
    <property type="entry name" value="WH_DNA-bd_sf"/>
</dbReference>
<dbReference type="KEGG" id="kuy:FY550_10955"/>
<keyword evidence="3" id="KW-0804">Transcription</keyword>
<dbReference type="GO" id="GO:0003677">
    <property type="term" value="F:DNA binding"/>
    <property type="evidence" value="ECO:0007669"/>
    <property type="project" value="UniProtKB-KW"/>
</dbReference>
<dbReference type="AlphaFoldDB" id="A0A1S1NPH5"/>
<proteinExistence type="predicted"/>
<dbReference type="Pfam" id="PF00392">
    <property type="entry name" value="GntR"/>
    <property type="match status" value="1"/>
</dbReference>
<dbReference type="SUPFAM" id="SSF48008">
    <property type="entry name" value="GntR ligand-binding domain-like"/>
    <property type="match status" value="1"/>
</dbReference>
<dbReference type="SMART" id="SM00345">
    <property type="entry name" value="HTH_GNTR"/>
    <property type="match status" value="1"/>
</dbReference>
<dbReference type="PANTHER" id="PTHR43537:SF5">
    <property type="entry name" value="UXU OPERON TRANSCRIPTIONAL REGULATOR"/>
    <property type="match status" value="1"/>
</dbReference>
<dbReference type="GO" id="GO:0003700">
    <property type="term" value="F:DNA-binding transcription factor activity"/>
    <property type="evidence" value="ECO:0007669"/>
    <property type="project" value="InterPro"/>
</dbReference>
<evidence type="ECO:0000313" key="4">
    <source>
        <dbReference type="EMBL" id="QEL11595.1"/>
    </source>
</evidence>
<keyword evidence="1" id="KW-0805">Transcription regulation</keyword>
<dbReference type="SUPFAM" id="SSF46785">
    <property type="entry name" value="Winged helix' DNA-binding domain"/>
    <property type="match status" value="1"/>
</dbReference>
<dbReference type="InterPro" id="IPR036388">
    <property type="entry name" value="WH-like_DNA-bd_sf"/>
</dbReference>
<dbReference type="OrthoDB" id="1040417at2"/>
<dbReference type="EMBL" id="CP043420">
    <property type="protein sequence ID" value="QEL11595.1"/>
    <property type="molecule type" value="Genomic_DNA"/>
</dbReference>
<dbReference type="PANTHER" id="PTHR43537">
    <property type="entry name" value="TRANSCRIPTIONAL REGULATOR, GNTR FAMILY"/>
    <property type="match status" value="1"/>
</dbReference>
<evidence type="ECO:0000256" key="3">
    <source>
        <dbReference type="ARBA" id="ARBA00023163"/>
    </source>
</evidence>
<dbReference type="PROSITE" id="PS50949">
    <property type="entry name" value="HTH_GNTR"/>
    <property type="match status" value="1"/>
</dbReference>
<evidence type="ECO:0000256" key="2">
    <source>
        <dbReference type="ARBA" id="ARBA00023125"/>
    </source>
</evidence>
<dbReference type="Proteomes" id="UP000322553">
    <property type="component" value="Chromosome"/>
</dbReference>